<feature type="transmembrane region" description="Helical" evidence="1">
    <location>
        <begin position="36"/>
        <end position="57"/>
    </location>
</feature>
<accession>A0A412GH74</accession>
<dbReference type="Proteomes" id="UP000285864">
    <property type="component" value="Unassembled WGS sequence"/>
</dbReference>
<proteinExistence type="predicted"/>
<name>A0A412GH74_9BACT</name>
<dbReference type="RefSeq" id="WP_118484877.1">
    <property type="nucleotide sequence ID" value="NZ_CATZZN010000003.1"/>
</dbReference>
<keyword evidence="1" id="KW-1133">Transmembrane helix</keyword>
<reference evidence="2 3" key="1">
    <citation type="submission" date="2018-08" db="EMBL/GenBank/DDBJ databases">
        <title>A genome reference for cultivated species of the human gut microbiota.</title>
        <authorList>
            <person name="Zou Y."/>
            <person name="Xue W."/>
            <person name="Luo G."/>
        </authorList>
    </citation>
    <scope>NUCLEOTIDE SEQUENCE [LARGE SCALE GENOMIC DNA]</scope>
    <source>
        <strain evidence="2 3">AF24-2</strain>
    </source>
</reference>
<keyword evidence="3" id="KW-1185">Reference proteome</keyword>
<feature type="transmembrane region" description="Helical" evidence="1">
    <location>
        <begin position="69"/>
        <end position="90"/>
    </location>
</feature>
<dbReference type="EMBL" id="QRUU01000046">
    <property type="protein sequence ID" value="RGR94235.1"/>
    <property type="molecule type" value="Genomic_DNA"/>
</dbReference>
<evidence type="ECO:0000256" key="1">
    <source>
        <dbReference type="SAM" id="Phobius"/>
    </source>
</evidence>
<keyword evidence="1" id="KW-0812">Transmembrane</keyword>
<dbReference type="PANTHER" id="PTHR28008:SF1">
    <property type="entry name" value="DOMAIN PROTEIN, PUTATIVE (AFU_ORTHOLOGUE AFUA_3G10980)-RELATED"/>
    <property type="match status" value="1"/>
</dbReference>
<comment type="caution">
    <text evidence="2">The sequence shown here is derived from an EMBL/GenBank/DDBJ whole genome shotgun (WGS) entry which is preliminary data.</text>
</comment>
<protein>
    <submittedName>
        <fullName evidence="2">Uncharacterized protein</fullName>
    </submittedName>
</protein>
<sequence length="130" mass="15059">MMYYIRTYPLSIITIIVICYLSFFTPPQTELNNVPFIDKIVHICMYGGLTMVIWFEYLRLHKFIVWKKLITGGIILPIFMSGCIELLQAACTDNRSGDWLDFLANSLGVGLALPVSYYILRPIIKRFLQK</sequence>
<dbReference type="AlphaFoldDB" id="A0A412GH74"/>
<organism evidence="2 3">
    <name type="scientific">Phocaeicola coprocola</name>
    <dbReference type="NCBI Taxonomy" id="310298"/>
    <lineage>
        <taxon>Bacteria</taxon>
        <taxon>Pseudomonadati</taxon>
        <taxon>Bacteroidota</taxon>
        <taxon>Bacteroidia</taxon>
        <taxon>Bacteroidales</taxon>
        <taxon>Bacteroidaceae</taxon>
        <taxon>Phocaeicola</taxon>
    </lineage>
</organism>
<evidence type="ECO:0000313" key="3">
    <source>
        <dbReference type="Proteomes" id="UP000285864"/>
    </source>
</evidence>
<feature type="transmembrane region" description="Helical" evidence="1">
    <location>
        <begin position="7"/>
        <end position="24"/>
    </location>
</feature>
<keyword evidence="1" id="KW-0472">Membrane</keyword>
<evidence type="ECO:0000313" key="2">
    <source>
        <dbReference type="EMBL" id="RGR94235.1"/>
    </source>
</evidence>
<dbReference type="PANTHER" id="PTHR28008">
    <property type="entry name" value="DOMAIN PROTEIN, PUTATIVE (AFU_ORTHOLOGUE AFUA_3G10980)-RELATED"/>
    <property type="match status" value="1"/>
</dbReference>
<gene>
    <name evidence="2" type="ORF">DWY20_10385</name>
</gene>
<feature type="transmembrane region" description="Helical" evidence="1">
    <location>
        <begin position="102"/>
        <end position="120"/>
    </location>
</feature>